<protein>
    <submittedName>
        <fullName evidence="9">ABC transporter permease</fullName>
    </submittedName>
</protein>
<dbReference type="CDD" id="cd06261">
    <property type="entry name" value="TM_PBP2"/>
    <property type="match status" value="1"/>
</dbReference>
<feature type="transmembrane region" description="Helical" evidence="7">
    <location>
        <begin position="122"/>
        <end position="148"/>
    </location>
</feature>
<feature type="non-terminal residue" evidence="9">
    <location>
        <position position="1"/>
    </location>
</feature>
<evidence type="ECO:0000259" key="8">
    <source>
        <dbReference type="PROSITE" id="PS50928"/>
    </source>
</evidence>
<feature type="transmembrane region" description="Helical" evidence="7">
    <location>
        <begin position="20"/>
        <end position="36"/>
    </location>
</feature>
<proteinExistence type="inferred from homology"/>
<dbReference type="InterPro" id="IPR000515">
    <property type="entry name" value="MetI-like"/>
</dbReference>
<evidence type="ECO:0000256" key="1">
    <source>
        <dbReference type="ARBA" id="ARBA00004651"/>
    </source>
</evidence>
<dbReference type="Proteomes" id="UP001519887">
    <property type="component" value="Unassembled WGS sequence"/>
</dbReference>
<dbReference type="SUPFAM" id="SSF161098">
    <property type="entry name" value="MetI-like"/>
    <property type="match status" value="1"/>
</dbReference>
<evidence type="ECO:0000256" key="4">
    <source>
        <dbReference type="ARBA" id="ARBA00022692"/>
    </source>
</evidence>
<feature type="transmembrane region" description="Helical" evidence="7">
    <location>
        <begin position="76"/>
        <end position="102"/>
    </location>
</feature>
<sequence length="155" mass="16973">RWFPALGWVPLSEGIGSNLYHLVMPVIALSLPLAAMESRMLRGEMLEVLSQVYIQVARAKGMREKAVLLRHGLRNAILPVITVIGLQMGGLLGGAVLIESIFSLPGMGQLVLNAIVQRDYPVVNGTVLFMGGTILFTNLLVDVIYAFLDPRIRYS</sequence>
<evidence type="ECO:0000256" key="5">
    <source>
        <dbReference type="ARBA" id="ARBA00022989"/>
    </source>
</evidence>
<accession>A0ABS7C815</accession>
<organism evidence="9 10">
    <name type="scientific">Paenibacillus sepulcri</name>
    <dbReference type="NCBI Taxonomy" id="359917"/>
    <lineage>
        <taxon>Bacteria</taxon>
        <taxon>Bacillati</taxon>
        <taxon>Bacillota</taxon>
        <taxon>Bacilli</taxon>
        <taxon>Bacillales</taxon>
        <taxon>Paenibacillaceae</taxon>
        <taxon>Paenibacillus</taxon>
    </lineage>
</organism>
<evidence type="ECO:0000256" key="3">
    <source>
        <dbReference type="ARBA" id="ARBA00022475"/>
    </source>
</evidence>
<keyword evidence="3" id="KW-1003">Cell membrane</keyword>
<evidence type="ECO:0000256" key="7">
    <source>
        <dbReference type="RuleBase" id="RU363032"/>
    </source>
</evidence>
<reference evidence="9 10" key="1">
    <citation type="submission" date="2021-07" db="EMBL/GenBank/DDBJ databases">
        <title>Paenibacillus radiodurans sp. nov., isolated from the southeastern edge of Tengger Desert.</title>
        <authorList>
            <person name="Zhang G."/>
        </authorList>
    </citation>
    <scope>NUCLEOTIDE SEQUENCE [LARGE SCALE GENOMIC DNA]</scope>
    <source>
        <strain evidence="9 10">CCM 7311</strain>
    </source>
</reference>
<feature type="domain" description="ABC transmembrane type-1" evidence="8">
    <location>
        <begin position="1"/>
        <end position="145"/>
    </location>
</feature>
<keyword evidence="6 7" id="KW-0472">Membrane</keyword>
<dbReference type="EMBL" id="JAHZIK010000737">
    <property type="protein sequence ID" value="MBW7457053.1"/>
    <property type="molecule type" value="Genomic_DNA"/>
</dbReference>
<dbReference type="PANTHER" id="PTHR43163">
    <property type="entry name" value="DIPEPTIDE TRANSPORT SYSTEM PERMEASE PROTEIN DPPB-RELATED"/>
    <property type="match status" value="1"/>
</dbReference>
<gene>
    <name evidence="9" type="ORF">K0U00_23740</name>
</gene>
<keyword evidence="4 7" id="KW-0812">Transmembrane</keyword>
<comment type="caution">
    <text evidence="9">The sequence shown here is derived from an EMBL/GenBank/DDBJ whole genome shotgun (WGS) entry which is preliminary data.</text>
</comment>
<evidence type="ECO:0000256" key="2">
    <source>
        <dbReference type="ARBA" id="ARBA00022448"/>
    </source>
</evidence>
<name>A0ABS7C815_9BACL</name>
<dbReference type="Gene3D" id="1.10.3720.10">
    <property type="entry name" value="MetI-like"/>
    <property type="match status" value="1"/>
</dbReference>
<dbReference type="InterPro" id="IPR035906">
    <property type="entry name" value="MetI-like_sf"/>
</dbReference>
<dbReference type="PROSITE" id="PS50928">
    <property type="entry name" value="ABC_TM1"/>
    <property type="match status" value="1"/>
</dbReference>
<comment type="subcellular location">
    <subcellularLocation>
        <location evidence="1 7">Cell membrane</location>
        <topology evidence="1 7">Multi-pass membrane protein</topology>
    </subcellularLocation>
</comment>
<keyword evidence="10" id="KW-1185">Reference proteome</keyword>
<evidence type="ECO:0000313" key="9">
    <source>
        <dbReference type="EMBL" id="MBW7457053.1"/>
    </source>
</evidence>
<evidence type="ECO:0000313" key="10">
    <source>
        <dbReference type="Proteomes" id="UP001519887"/>
    </source>
</evidence>
<keyword evidence="5 7" id="KW-1133">Transmembrane helix</keyword>
<dbReference type="PANTHER" id="PTHR43163:SF6">
    <property type="entry name" value="DIPEPTIDE TRANSPORT SYSTEM PERMEASE PROTEIN DPPB-RELATED"/>
    <property type="match status" value="1"/>
</dbReference>
<keyword evidence="2 7" id="KW-0813">Transport</keyword>
<dbReference type="Pfam" id="PF00528">
    <property type="entry name" value="BPD_transp_1"/>
    <property type="match status" value="1"/>
</dbReference>
<evidence type="ECO:0000256" key="6">
    <source>
        <dbReference type="ARBA" id="ARBA00023136"/>
    </source>
</evidence>
<comment type="similarity">
    <text evidence="7">Belongs to the binding-protein-dependent transport system permease family.</text>
</comment>